<sequence>MGFGHAMSTSHHAHQPLSLSAASSILLAFLVPALLAVGCALLNLVVSGLEGPGDPSAAARQALRNYDPEKAQGLPPAAAANTWQGVPQHNNKNNNNKNNSNYNNNYNSNNNNNNATSAGGEQLPALLLRRKGALGVEQGYSKSFKSEQHPSSRSPGWSS</sequence>
<feature type="transmembrane region" description="Helical" evidence="2">
    <location>
        <begin position="25"/>
        <end position="46"/>
    </location>
</feature>
<feature type="compositionally biased region" description="Low complexity" evidence="1">
    <location>
        <begin position="90"/>
        <end position="114"/>
    </location>
</feature>
<keyword evidence="2" id="KW-1133">Transmembrane helix</keyword>
<comment type="caution">
    <text evidence="3">The sequence shown here is derived from an EMBL/GenBank/DDBJ whole genome shotgun (WGS) entry which is preliminary data.</text>
</comment>
<evidence type="ECO:0000313" key="4">
    <source>
        <dbReference type="Proteomes" id="UP000654075"/>
    </source>
</evidence>
<dbReference type="AlphaFoldDB" id="A0A813FUM1"/>
<name>A0A813FUM1_POLGL</name>
<keyword evidence="2" id="KW-0812">Transmembrane</keyword>
<evidence type="ECO:0000256" key="1">
    <source>
        <dbReference type="SAM" id="MobiDB-lite"/>
    </source>
</evidence>
<evidence type="ECO:0000256" key="2">
    <source>
        <dbReference type="SAM" id="Phobius"/>
    </source>
</evidence>
<reference evidence="3" key="1">
    <citation type="submission" date="2021-02" db="EMBL/GenBank/DDBJ databases">
        <authorList>
            <person name="Dougan E. K."/>
            <person name="Rhodes N."/>
            <person name="Thang M."/>
            <person name="Chan C."/>
        </authorList>
    </citation>
    <scope>NUCLEOTIDE SEQUENCE</scope>
</reference>
<organism evidence="3 4">
    <name type="scientific">Polarella glacialis</name>
    <name type="common">Dinoflagellate</name>
    <dbReference type="NCBI Taxonomy" id="89957"/>
    <lineage>
        <taxon>Eukaryota</taxon>
        <taxon>Sar</taxon>
        <taxon>Alveolata</taxon>
        <taxon>Dinophyceae</taxon>
        <taxon>Suessiales</taxon>
        <taxon>Suessiaceae</taxon>
        <taxon>Polarella</taxon>
    </lineage>
</organism>
<keyword evidence="4" id="KW-1185">Reference proteome</keyword>
<evidence type="ECO:0000313" key="3">
    <source>
        <dbReference type="EMBL" id="CAE8616463.1"/>
    </source>
</evidence>
<feature type="region of interest" description="Disordered" evidence="1">
    <location>
        <begin position="53"/>
        <end position="124"/>
    </location>
</feature>
<dbReference type="Proteomes" id="UP000654075">
    <property type="component" value="Unassembled WGS sequence"/>
</dbReference>
<protein>
    <submittedName>
        <fullName evidence="3">Uncharacterized protein</fullName>
    </submittedName>
</protein>
<gene>
    <name evidence="3" type="ORF">PGLA1383_LOCUS34150</name>
</gene>
<proteinExistence type="predicted"/>
<dbReference type="EMBL" id="CAJNNV010025881">
    <property type="protein sequence ID" value="CAE8616463.1"/>
    <property type="molecule type" value="Genomic_DNA"/>
</dbReference>
<accession>A0A813FUM1</accession>
<keyword evidence="2" id="KW-0472">Membrane</keyword>
<feature type="region of interest" description="Disordered" evidence="1">
    <location>
        <begin position="139"/>
        <end position="159"/>
    </location>
</feature>